<feature type="transmembrane region" description="Helical" evidence="1">
    <location>
        <begin position="149"/>
        <end position="170"/>
    </location>
</feature>
<evidence type="ECO:0000256" key="1">
    <source>
        <dbReference type="SAM" id="Phobius"/>
    </source>
</evidence>
<reference evidence="2 3" key="1">
    <citation type="journal article" date="2010" name="Stand. Genomic Sci.">
        <title>Complete genome sequence of Segniliparus rotundus type strain (CDC 1076).</title>
        <authorList>
            <person name="Sikorski J."/>
            <person name="Lapidus A."/>
            <person name="Copeland A."/>
            <person name="Misra M."/>
            <person name="Glavina Del Rio T."/>
            <person name="Nolan M."/>
            <person name="Lucas S."/>
            <person name="Chen F."/>
            <person name="Tice H."/>
            <person name="Cheng J.F."/>
            <person name="Jando M."/>
            <person name="Schneider S."/>
            <person name="Bruce D."/>
            <person name="Goodwin L."/>
            <person name="Pitluck S."/>
            <person name="Liolios K."/>
            <person name="Mikhailova N."/>
            <person name="Pati A."/>
            <person name="Ivanova N."/>
            <person name="Mavromatis K."/>
            <person name="Chen A."/>
            <person name="Palaniappan K."/>
            <person name="Chertkov O."/>
            <person name="Land M."/>
            <person name="Hauser L."/>
            <person name="Chang Y.J."/>
            <person name="Jeffries C.D."/>
            <person name="Brettin T."/>
            <person name="Detter J.C."/>
            <person name="Han C."/>
            <person name="Rohde M."/>
            <person name="Goker M."/>
            <person name="Bristow J."/>
            <person name="Eisen J.A."/>
            <person name="Markowitz V."/>
            <person name="Hugenholtz P."/>
            <person name="Kyrpides N.C."/>
            <person name="Klenk H.P."/>
        </authorList>
    </citation>
    <scope>NUCLEOTIDE SEQUENCE [LARGE SCALE GENOMIC DNA]</scope>
    <source>
        <strain evidence="3">ATCC BAA-972 / CDC 1076 / CIP 108378 / DSM 44985 / JCM 13578</strain>
    </source>
</reference>
<keyword evidence="1" id="KW-1133">Transmembrane helix</keyword>
<dbReference type="OrthoDB" id="5188485at2"/>
<dbReference type="KEGG" id="srt:Srot_2452"/>
<dbReference type="PIRSF" id="PIRSF038991">
    <property type="entry name" value="Protein_AbrB"/>
    <property type="match status" value="1"/>
</dbReference>
<keyword evidence="1" id="KW-0812">Transmembrane</keyword>
<gene>
    <name evidence="2" type="ordered locus">Srot_2452</name>
</gene>
<dbReference type="RefSeq" id="WP_013139346.1">
    <property type="nucleotide sequence ID" value="NC_014168.1"/>
</dbReference>
<dbReference type="GO" id="GO:0010468">
    <property type="term" value="P:regulation of gene expression"/>
    <property type="evidence" value="ECO:0007669"/>
    <property type="project" value="InterPro"/>
</dbReference>
<feature type="transmembrane region" description="Helical" evidence="1">
    <location>
        <begin position="81"/>
        <end position="106"/>
    </location>
</feature>
<name>D6ZBE4_SEGRD</name>
<dbReference type="STRING" id="640132.Srot_2452"/>
<feature type="transmembrane region" description="Helical" evidence="1">
    <location>
        <begin position="268"/>
        <end position="290"/>
    </location>
</feature>
<proteinExistence type="predicted"/>
<accession>D6ZBE4</accession>
<feature type="transmembrane region" description="Helical" evidence="1">
    <location>
        <begin position="328"/>
        <end position="345"/>
    </location>
</feature>
<dbReference type="HOGENOM" id="CLU_050210_0_0_11"/>
<organism evidence="2 3">
    <name type="scientific">Segniliparus rotundus (strain ATCC BAA-972 / CDC 1076 / CIP 108378 / DSM 44985 / JCM 13578)</name>
    <dbReference type="NCBI Taxonomy" id="640132"/>
    <lineage>
        <taxon>Bacteria</taxon>
        <taxon>Bacillati</taxon>
        <taxon>Actinomycetota</taxon>
        <taxon>Actinomycetes</taxon>
        <taxon>Mycobacteriales</taxon>
        <taxon>Segniliparaceae</taxon>
        <taxon>Segniliparus</taxon>
    </lineage>
</organism>
<dbReference type="GO" id="GO:0016020">
    <property type="term" value="C:membrane"/>
    <property type="evidence" value="ECO:0007669"/>
    <property type="project" value="InterPro"/>
</dbReference>
<evidence type="ECO:0000313" key="2">
    <source>
        <dbReference type="EMBL" id="ADG98896.1"/>
    </source>
</evidence>
<dbReference type="Proteomes" id="UP000002247">
    <property type="component" value="Chromosome"/>
</dbReference>
<keyword evidence="1" id="KW-0472">Membrane</keyword>
<dbReference type="NCBIfam" id="TIGR03082">
    <property type="entry name" value="Gneg_AbrB_dup"/>
    <property type="match status" value="1"/>
</dbReference>
<dbReference type="PANTHER" id="PTHR38457:SF1">
    <property type="entry name" value="REGULATOR ABRB-RELATED"/>
    <property type="match status" value="1"/>
</dbReference>
<feature type="transmembrane region" description="Helical" evidence="1">
    <location>
        <begin position="237"/>
        <end position="256"/>
    </location>
</feature>
<dbReference type="EMBL" id="CP001958">
    <property type="protein sequence ID" value="ADG98896.1"/>
    <property type="molecule type" value="Genomic_DNA"/>
</dbReference>
<keyword evidence="3" id="KW-1185">Reference proteome</keyword>
<dbReference type="eggNOG" id="COG3180">
    <property type="taxonomic scope" value="Bacteria"/>
</dbReference>
<evidence type="ECO:0000313" key="3">
    <source>
        <dbReference type="Proteomes" id="UP000002247"/>
    </source>
</evidence>
<feature type="transmembrane region" description="Helical" evidence="1">
    <location>
        <begin position="208"/>
        <end position="225"/>
    </location>
</feature>
<dbReference type="InterPro" id="IPR017516">
    <property type="entry name" value="AbrB_dup"/>
</dbReference>
<dbReference type="Pfam" id="PF05145">
    <property type="entry name" value="AbrB"/>
    <property type="match status" value="1"/>
</dbReference>
<dbReference type="InterPro" id="IPR007820">
    <property type="entry name" value="AbrB_fam"/>
</dbReference>
<sequence length="374" mass="38281">MTAPPRACQLGCIPLVALLGFAANAVSLPGAWLVAAIVGAAAGAVWSRTELAPPALAMSFAQGVVAVDAARPLSTLSREDFGHYAGVSAFSITLTLSLSVLFGLLLARLAKDLSPATAGLSVIAGGASAITSMARELGADQRYVTLSQYLRLIVVVGSMPLMLGLLSPGFAAPAGETAGHQWSWPGIAGAAALICAGTWLARRAKTPAPALLGPLAAATALGLLWPEAMAAMGTPALVTNAAYAVIGWQAGGGLCVASLRRFVRLLPLTLLFILLMIGVCLLVALVVARWTGVPLTDAYLATTPGGIYGVLAVANQTGAGPLVTMLQVLRMIIMLLAAGSVPYITRRIQTRITQKSAHAQRAKETAPCSTPISM</sequence>
<protein>
    <submittedName>
        <fullName evidence="2">Membrane protein AbrB duplication</fullName>
    </submittedName>
</protein>
<dbReference type="AlphaFoldDB" id="D6ZBE4"/>
<dbReference type="PANTHER" id="PTHR38457">
    <property type="entry name" value="REGULATOR ABRB-RELATED"/>
    <property type="match status" value="1"/>
</dbReference>
<feature type="transmembrane region" description="Helical" evidence="1">
    <location>
        <begin position="182"/>
        <end position="201"/>
    </location>
</feature>